<name>A0A938Y835_9ACTN</name>
<sequence length="297" mass="32000">MRRGEAAQRVQRLAAYAVIVRDGQILLSRLSERVTRKELWSLPGGGVEHGEDPADAVVREVYEETGLAVQVEPTAQVFSTHVADSWRRGRRVDAHSVRIVYEGWVPADSPEPRVTEVDGSTAEAAWKPIAGVLDGSVPTVALVADALASYRVWQRQRTAAYAYVVRDGAILLTRTSALAPDPGTWHLPGGGIDHGETPVDTVRRELWEECGLEGEAAGLLTVLDHHFTGTAPNGRAEDFHAIGVIYRARVGDGEPKVMETDGTTDEVAWVPLADVAAGRLKVYRSVLAAIDAAGDAS</sequence>
<organism evidence="5 6">
    <name type="scientific">Nocardioides faecalis</name>
    <dbReference type="NCBI Taxonomy" id="2803858"/>
    <lineage>
        <taxon>Bacteria</taxon>
        <taxon>Bacillati</taxon>
        <taxon>Actinomycetota</taxon>
        <taxon>Actinomycetes</taxon>
        <taxon>Propionibacteriales</taxon>
        <taxon>Nocardioidaceae</taxon>
        <taxon>Nocardioides</taxon>
    </lineage>
</organism>
<gene>
    <name evidence="5" type="ORF">JK386_13565</name>
</gene>
<evidence type="ECO:0000256" key="2">
    <source>
        <dbReference type="ARBA" id="ARBA00022801"/>
    </source>
</evidence>
<comment type="similarity">
    <text evidence="1 3">Belongs to the Nudix hydrolase family.</text>
</comment>
<dbReference type="InterPro" id="IPR020476">
    <property type="entry name" value="Nudix_hydrolase"/>
</dbReference>
<evidence type="ECO:0000256" key="1">
    <source>
        <dbReference type="ARBA" id="ARBA00005582"/>
    </source>
</evidence>
<dbReference type="InterPro" id="IPR000086">
    <property type="entry name" value="NUDIX_hydrolase_dom"/>
</dbReference>
<evidence type="ECO:0000259" key="4">
    <source>
        <dbReference type="PROSITE" id="PS51462"/>
    </source>
</evidence>
<dbReference type="PANTHER" id="PTHR43736">
    <property type="entry name" value="ADP-RIBOSE PYROPHOSPHATASE"/>
    <property type="match status" value="1"/>
</dbReference>
<feature type="domain" description="Nudix hydrolase" evidence="4">
    <location>
        <begin position="155"/>
        <end position="293"/>
    </location>
</feature>
<feature type="domain" description="Nudix hydrolase" evidence="4">
    <location>
        <begin position="10"/>
        <end position="156"/>
    </location>
</feature>
<dbReference type="InterPro" id="IPR015797">
    <property type="entry name" value="NUDIX_hydrolase-like_dom_sf"/>
</dbReference>
<evidence type="ECO:0000313" key="5">
    <source>
        <dbReference type="EMBL" id="MBM9460927.1"/>
    </source>
</evidence>
<protein>
    <submittedName>
        <fullName evidence="5">NUDIX domain-containing protein</fullName>
    </submittedName>
</protein>
<keyword evidence="2 3" id="KW-0378">Hydrolase</keyword>
<dbReference type="PROSITE" id="PS51462">
    <property type="entry name" value="NUDIX"/>
    <property type="match status" value="2"/>
</dbReference>
<reference evidence="5" key="1">
    <citation type="submission" date="2021-01" db="EMBL/GenBank/DDBJ databases">
        <title>Novel species in genus Nocardioides.</title>
        <authorList>
            <person name="Zhang G."/>
        </authorList>
    </citation>
    <scope>NUCLEOTIDE SEQUENCE</scope>
    <source>
        <strain evidence="5">Zg-536</strain>
    </source>
</reference>
<comment type="caution">
    <text evidence="5">The sequence shown here is derived from an EMBL/GenBank/DDBJ whole genome shotgun (WGS) entry which is preliminary data.</text>
</comment>
<dbReference type="Gene3D" id="3.90.79.10">
    <property type="entry name" value="Nucleoside Triphosphate Pyrophosphohydrolase"/>
    <property type="match status" value="2"/>
</dbReference>
<dbReference type="GO" id="GO:0016787">
    <property type="term" value="F:hydrolase activity"/>
    <property type="evidence" value="ECO:0007669"/>
    <property type="project" value="UniProtKB-KW"/>
</dbReference>
<dbReference type="RefSeq" id="WP_205292239.1">
    <property type="nucleotide sequence ID" value="NZ_CP074406.1"/>
</dbReference>
<proteinExistence type="inferred from homology"/>
<dbReference type="InterPro" id="IPR020084">
    <property type="entry name" value="NUDIX_hydrolase_CS"/>
</dbReference>
<dbReference type="SUPFAM" id="SSF55811">
    <property type="entry name" value="Nudix"/>
    <property type="match status" value="2"/>
</dbReference>
<evidence type="ECO:0000313" key="6">
    <source>
        <dbReference type="Proteomes" id="UP000663791"/>
    </source>
</evidence>
<accession>A0A938Y835</accession>
<dbReference type="PROSITE" id="PS00893">
    <property type="entry name" value="NUDIX_BOX"/>
    <property type="match status" value="2"/>
</dbReference>
<dbReference type="Proteomes" id="UP000663791">
    <property type="component" value="Unassembled WGS sequence"/>
</dbReference>
<dbReference type="PANTHER" id="PTHR43736:SF2">
    <property type="entry name" value="MUTT_NUDIX FAMILY PROTEIN"/>
    <property type="match status" value="1"/>
</dbReference>
<dbReference type="AlphaFoldDB" id="A0A938Y835"/>
<dbReference type="PRINTS" id="PR00502">
    <property type="entry name" value="NUDIXFAMILY"/>
</dbReference>
<dbReference type="CDD" id="cd02883">
    <property type="entry name" value="NUDIX_Hydrolase"/>
    <property type="match status" value="1"/>
</dbReference>
<evidence type="ECO:0000256" key="3">
    <source>
        <dbReference type="RuleBase" id="RU003476"/>
    </source>
</evidence>
<dbReference type="Pfam" id="PF00293">
    <property type="entry name" value="NUDIX"/>
    <property type="match status" value="2"/>
</dbReference>
<dbReference type="EMBL" id="JAERTX010000012">
    <property type="protein sequence ID" value="MBM9460927.1"/>
    <property type="molecule type" value="Genomic_DNA"/>
</dbReference>
<keyword evidence="6" id="KW-1185">Reference proteome</keyword>